<dbReference type="InterPro" id="IPR016169">
    <property type="entry name" value="FAD-bd_PCMH_sub2"/>
</dbReference>
<reference evidence="8" key="1">
    <citation type="journal article" date="2020" name="Stud. Mycol.">
        <title>101 Dothideomycetes genomes: a test case for predicting lifestyles and emergence of pathogens.</title>
        <authorList>
            <person name="Haridas S."/>
            <person name="Albert R."/>
            <person name="Binder M."/>
            <person name="Bloem J."/>
            <person name="Labutti K."/>
            <person name="Salamov A."/>
            <person name="Andreopoulos B."/>
            <person name="Baker S."/>
            <person name="Barry K."/>
            <person name="Bills G."/>
            <person name="Bluhm B."/>
            <person name="Cannon C."/>
            <person name="Castanera R."/>
            <person name="Culley D."/>
            <person name="Daum C."/>
            <person name="Ezra D."/>
            <person name="Gonzalez J."/>
            <person name="Henrissat B."/>
            <person name="Kuo A."/>
            <person name="Liang C."/>
            <person name="Lipzen A."/>
            <person name="Lutzoni F."/>
            <person name="Magnuson J."/>
            <person name="Mondo S."/>
            <person name="Nolan M."/>
            <person name="Ohm R."/>
            <person name="Pangilinan J."/>
            <person name="Park H.-J."/>
            <person name="Ramirez L."/>
            <person name="Alfaro M."/>
            <person name="Sun H."/>
            <person name="Tritt A."/>
            <person name="Yoshinaga Y."/>
            <person name="Zwiers L.-H."/>
            <person name="Turgeon B."/>
            <person name="Goodwin S."/>
            <person name="Spatafora J."/>
            <person name="Crous P."/>
            <person name="Grigoriev I."/>
        </authorList>
    </citation>
    <scope>NUCLEOTIDE SEQUENCE</scope>
    <source>
        <strain evidence="8">CBS 125425</strain>
    </source>
</reference>
<evidence type="ECO:0000259" key="7">
    <source>
        <dbReference type="PROSITE" id="PS51387"/>
    </source>
</evidence>
<evidence type="ECO:0000256" key="5">
    <source>
        <dbReference type="ARBA" id="ARBA00023002"/>
    </source>
</evidence>
<feature type="chain" id="PRO_5040406799" evidence="6">
    <location>
        <begin position="21"/>
        <end position="478"/>
    </location>
</feature>
<dbReference type="GO" id="GO:0071949">
    <property type="term" value="F:FAD binding"/>
    <property type="evidence" value="ECO:0007669"/>
    <property type="project" value="InterPro"/>
</dbReference>
<comment type="cofactor">
    <cofactor evidence="1">
        <name>FAD</name>
        <dbReference type="ChEBI" id="CHEBI:57692"/>
    </cofactor>
</comment>
<dbReference type="InterPro" id="IPR012951">
    <property type="entry name" value="BBE"/>
</dbReference>
<dbReference type="EMBL" id="ML996099">
    <property type="protein sequence ID" value="KAF2740571.1"/>
    <property type="molecule type" value="Genomic_DNA"/>
</dbReference>
<protein>
    <submittedName>
        <fullName evidence="8">FAD binding domain-containing protein</fullName>
    </submittedName>
</protein>
<comment type="similarity">
    <text evidence="2">Belongs to the oxygen-dependent FAD-linked oxidoreductase family.</text>
</comment>
<dbReference type="InterPro" id="IPR016166">
    <property type="entry name" value="FAD-bd_PCMH"/>
</dbReference>
<dbReference type="PANTHER" id="PTHR42973:SF39">
    <property type="entry name" value="FAD-BINDING PCMH-TYPE DOMAIN-CONTAINING PROTEIN"/>
    <property type="match status" value="1"/>
</dbReference>
<gene>
    <name evidence="8" type="ORF">EJ04DRAFT_161060</name>
</gene>
<dbReference type="InterPro" id="IPR050416">
    <property type="entry name" value="FAD-linked_Oxidoreductase"/>
</dbReference>
<dbReference type="PROSITE" id="PS51387">
    <property type="entry name" value="FAD_PCMH"/>
    <property type="match status" value="1"/>
</dbReference>
<dbReference type="PANTHER" id="PTHR42973">
    <property type="entry name" value="BINDING OXIDOREDUCTASE, PUTATIVE (AFU_ORTHOLOGUE AFUA_1G17690)-RELATED"/>
    <property type="match status" value="1"/>
</dbReference>
<dbReference type="Pfam" id="PF01565">
    <property type="entry name" value="FAD_binding_4"/>
    <property type="match status" value="1"/>
</dbReference>
<keyword evidence="6" id="KW-0732">Signal</keyword>
<dbReference type="InterPro" id="IPR036318">
    <property type="entry name" value="FAD-bd_PCMH-like_sf"/>
</dbReference>
<dbReference type="Proteomes" id="UP000799444">
    <property type="component" value="Unassembled WGS sequence"/>
</dbReference>
<evidence type="ECO:0000256" key="1">
    <source>
        <dbReference type="ARBA" id="ARBA00001974"/>
    </source>
</evidence>
<keyword evidence="9" id="KW-1185">Reference proteome</keyword>
<dbReference type="SUPFAM" id="SSF56176">
    <property type="entry name" value="FAD-binding/transporter-associated domain-like"/>
    <property type="match status" value="1"/>
</dbReference>
<dbReference type="Pfam" id="PF08031">
    <property type="entry name" value="BBE"/>
    <property type="match status" value="1"/>
</dbReference>
<keyword evidence="4" id="KW-0274">FAD</keyword>
<feature type="domain" description="FAD-binding PCMH-type" evidence="7">
    <location>
        <begin position="57"/>
        <end position="228"/>
    </location>
</feature>
<evidence type="ECO:0000256" key="3">
    <source>
        <dbReference type="ARBA" id="ARBA00022630"/>
    </source>
</evidence>
<dbReference type="OrthoDB" id="415825at2759"/>
<dbReference type="Gene3D" id="3.30.43.10">
    <property type="entry name" value="Uridine Diphospho-n-acetylenolpyruvylglucosamine Reductase, domain 2"/>
    <property type="match status" value="1"/>
</dbReference>
<accession>A0A9P4RCJ5</accession>
<comment type="caution">
    <text evidence="8">The sequence shown here is derived from an EMBL/GenBank/DDBJ whole genome shotgun (WGS) entry which is preliminary data.</text>
</comment>
<proteinExistence type="inferred from homology"/>
<dbReference type="InterPro" id="IPR016167">
    <property type="entry name" value="FAD-bd_PCMH_sub1"/>
</dbReference>
<dbReference type="Gene3D" id="3.30.465.10">
    <property type="match status" value="1"/>
</dbReference>
<sequence>MRPQLLSSLVFAFGISSILADSHPKDVAARLSKELIPQLSKGASISSEGPPRWSTFKAPKPAVVVNVACENDVSITVKYLGFADIPFLAQNGGNGWATTFDLGKNGVLINLAQLNKFVVSADKKQATIGGGIHINDTIAAADAAGVIVQTGNCNCLGTLGAYLGGGYGNTLGFLSFGIDNIVSLKVVLASGKMVTASASSNPDLFWAMKGAGPNFGIVTSAVIKAFPTTPAERSAWAGALIYSADKLERVVQAVEELVLKPHMVIYIYFVSQGPPTNAPMLMVTPFLYKGNAEAGKAAFASLYQIGPDVDTTTIVPYTSWNTGGDGFCTRGGRKPSYSVGMMKLVPSTWRKVWNLYTEFQKKPGAENSAILMESYSLGTAKSIPGSSASFPNRAVNYNSIVIAWYNDSALDKAAQAFGIAVRNAWRADDGLSKNNTYINFAHGDEPIEDVYGDSLQRLKKVKRRYDPDGKFDQWFDLS</sequence>
<evidence type="ECO:0000256" key="4">
    <source>
        <dbReference type="ARBA" id="ARBA00022827"/>
    </source>
</evidence>
<evidence type="ECO:0000256" key="6">
    <source>
        <dbReference type="SAM" id="SignalP"/>
    </source>
</evidence>
<evidence type="ECO:0000313" key="8">
    <source>
        <dbReference type="EMBL" id="KAF2740571.1"/>
    </source>
</evidence>
<dbReference type="AlphaFoldDB" id="A0A9P4RCJ5"/>
<feature type="signal peptide" evidence="6">
    <location>
        <begin position="1"/>
        <end position="20"/>
    </location>
</feature>
<keyword evidence="5" id="KW-0560">Oxidoreductase</keyword>
<dbReference type="InterPro" id="IPR006094">
    <property type="entry name" value="Oxid_FAD_bind_N"/>
</dbReference>
<dbReference type="GO" id="GO:0016491">
    <property type="term" value="F:oxidoreductase activity"/>
    <property type="evidence" value="ECO:0007669"/>
    <property type="project" value="UniProtKB-KW"/>
</dbReference>
<evidence type="ECO:0000256" key="2">
    <source>
        <dbReference type="ARBA" id="ARBA00005466"/>
    </source>
</evidence>
<keyword evidence="3" id="KW-0285">Flavoprotein</keyword>
<name>A0A9P4RCJ5_9PLEO</name>
<organism evidence="8 9">
    <name type="scientific">Polyplosphaeria fusca</name>
    <dbReference type="NCBI Taxonomy" id="682080"/>
    <lineage>
        <taxon>Eukaryota</taxon>
        <taxon>Fungi</taxon>
        <taxon>Dikarya</taxon>
        <taxon>Ascomycota</taxon>
        <taxon>Pezizomycotina</taxon>
        <taxon>Dothideomycetes</taxon>
        <taxon>Pleosporomycetidae</taxon>
        <taxon>Pleosporales</taxon>
        <taxon>Tetraplosphaeriaceae</taxon>
        <taxon>Polyplosphaeria</taxon>
    </lineage>
</organism>
<dbReference type="Gene3D" id="3.40.462.20">
    <property type="match status" value="1"/>
</dbReference>
<evidence type="ECO:0000313" key="9">
    <source>
        <dbReference type="Proteomes" id="UP000799444"/>
    </source>
</evidence>